<organism evidence="3 4">
    <name type="scientific">Perkinsus chesapeaki</name>
    <name type="common">Clam parasite</name>
    <name type="synonym">Perkinsus andrewsi</name>
    <dbReference type="NCBI Taxonomy" id="330153"/>
    <lineage>
        <taxon>Eukaryota</taxon>
        <taxon>Sar</taxon>
        <taxon>Alveolata</taxon>
        <taxon>Perkinsozoa</taxon>
        <taxon>Perkinsea</taxon>
        <taxon>Perkinsida</taxon>
        <taxon>Perkinsidae</taxon>
        <taxon>Perkinsus</taxon>
    </lineage>
</organism>
<dbReference type="GO" id="GO:0008270">
    <property type="term" value="F:zinc ion binding"/>
    <property type="evidence" value="ECO:0007669"/>
    <property type="project" value="UniProtKB-KW"/>
</dbReference>
<dbReference type="PROSITE" id="PS50103">
    <property type="entry name" value="ZF_C3H1"/>
    <property type="match status" value="1"/>
</dbReference>
<feature type="domain" description="C3H1-type" evidence="2">
    <location>
        <begin position="1"/>
        <end position="26"/>
    </location>
</feature>
<feature type="non-terminal residue" evidence="3">
    <location>
        <position position="1"/>
    </location>
</feature>
<keyword evidence="1" id="KW-0863">Zinc-finger</keyword>
<dbReference type="OrthoDB" id="336321at2759"/>
<dbReference type="Proteomes" id="UP000591131">
    <property type="component" value="Unassembled WGS sequence"/>
</dbReference>
<sequence>KGICYQFKREGRCRFGAKCRLRHEASEERNGSVGTVSFTQDLYYVATEADLKKSGGNPGSVMTITGKNSNDENVTISVLLDTGAYHNYIREPYAKMLSLKVDLVPANKVEQVRLADHSVVSLVGTAELGMYNFKVLPSSSPVIGNANGEFGILGVYSLCTDNVQLQFSFDGTKRKVNVATSSASCMPPNGLLTPLEGSMDTIGNILGPVVSDMDIRDGQVLKTSSDVWSDVAWKPVIAPEVITSSSWKSLRDSPGYRWCVQPLGVKDPKDTVNQKYKIIIDLPYENGESAISSSRFYDYTP</sequence>
<dbReference type="EMBL" id="JAAPAO010002350">
    <property type="protein sequence ID" value="KAF4647817.1"/>
    <property type="molecule type" value="Genomic_DNA"/>
</dbReference>
<evidence type="ECO:0000256" key="1">
    <source>
        <dbReference type="PROSITE-ProRule" id="PRU00723"/>
    </source>
</evidence>
<evidence type="ECO:0000313" key="4">
    <source>
        <dbReference type="Proteomes" id="UP000591131"/>
    </source>
</evidence>
<dbReference type="AlphaFoldDB" id="A0A7J6KL81"/>
<gene>
    <name evidence="3" type="ORF">FOL47_004107</name>
</gene>
<dbReference type="InterPro" id="IPR000571">
    <property type="entry name" value="Znf_CCCH"/>
</dbReference>
<proteinExistence type="predicted"/>
<protein>
    <recommendedName>
        <fullName evidence="2">C3H1-type domain-containing protein</fullName>
    </recommendedName>
</protein>
<keyword evidence="1" id="KW-0479">Metal-binding</keyword>
<keyword evidence="4" id="KW-1185">Reference proteome</keyword>
<name>A0A7J6KL81_PERCH</name>
<accession>A0A7J6KL81</accession>
<keyword evidence="1" id="KW-0862">Zinc</keyword>
<evidence type="ECO:0000259" key="2">
    <source>
        <dbReference type="PROSITE" id="PS50103"/>
    </source>
</evidence>
<feature type="zinc finger region" description="C3H1-type" evidence="1">
    <location>
        <begin position="1"/>
        <end position="26"/>
    </location>
</feature>
<evidence type="ECO:0000313" key="3">
    <source>
        <dbReference type="EMBL" id="KAF4647817.1"/>
    </source>
</evidence>
<reference evidence="3 4" key="1">
    <citation type="submission" date="2020-04" db="EMBL/GenBank/DDBJ databases">
        <title>Perkinsus chesapeaki whole genome sequence.</title>
        <authorList>
            <person name="Bogema D.R."/>
        </authorList>
    </citation>
    <scope>NUCLEOTIDE SEQUENCE [LARGE SCALE GENOMIC DNA]</scope>
    <source>
        <strain evidence="3">ATCC PRA-425</strain>
    </source>
</reference>
<feature type="non-terminal residue" evidence="3">
    <location>
        <position position="301"/>
    </location>
</feature>
<comment type="caution">
    <text evidence="3">The sequence shown here is derived from an EMBL/GenBank/DDBJ whole genome shotgun (WGS) entry which is preliminary data.</text>
</comment>